<organism evidence="5 6">
    <name type="scientific">Lachancea fermentati</name>
    <name type="common">Zygosaccharomyces fermentati</name>
    <dbReference type="NCBI Taxonomy" id="4955"/>
    <lineage>
        <taxon>Eukaryota</taxon>
        <taxon>Fungi</taxon>
        <taxon>Dikarya</taxon>
        <taxon>Ascomycota</taxon>
        <taxon>Saccharomycotina</taxon>
        <taxon>Saccharomycetes</taxon>
        <taxon>Saccharomycetales</taxon>
        <taxon>Saccharomycetaceae</taxon>
        <taxon>Lachancea</taxon>
    </lineage>
</organism>
<keyword evidence="6" id="KW-1185">Reference proteome</keyword>
<accession>A0A1G4MHN5</accession>
<evidence type="ECO:0000256" key="3">
    <source>
        <dbReference type="ARBA" id="ARBA00022723"/>
    </source>
</evidence>
<dbReference type="GO" id="GO:0046872">
    <property type="term" value="F:metal ion binding"/>
    <property type="evidence" value="ECO:0007669"/>
    <property type="project" value="UniProtKB-KW"/>
</dbReference>
<dbReference type="AlphaFoldDB" id="A0A1G4MHN5"/>
<evidence type="ECO:0000313" key="5">
    <source>
        <dbReference type="EMBL" id="SCW03274.1"/>
    </source>
</evidence>
<dbReference type="EMBL" id="LT598486">
    <property type="protein sequence ID" value="SCW03274.1"/>
    <property type="molecule type" value="Genomic_DNA"/>
</dbReference>
<keyword evidence="4" id="KW-0408">Iron</keyword>
<comment type="cofactor">
    <cofactor evidence="1">
        <name>Fe cation</name>
        <dbReference type="ChEBI" id="CHEBI:24875"/>
    </cofactor>
</comment>
<reference evidence="5 6" key="1">
    <citation type="submission" date="2016-03" db="EMBL/GenBank/DDBJ databases">
        <authorList>
            <person name="Devillers H."/>
        </authorList>
    </citation>
    <scope>NUCLEOTIDE SEQUENCE [LARGE SCALE GENOMIC DNA]</scope>
    <source>
        <strain evidence="5">CBS 6772</strain>
    </source>
</reference>
<dbReference type="Pfam" id="PF05721">
    <property type="entry name" value="PhyH"/>
    <property type="match status" value="1"/>
</dbReference>
<dbReference type="InterPro" id="IPR008775">
    <property type="entry name" value="Phytyl_CoA_dOase-like"/>
</dbReference>
<keyword evidence="3" id="KW-0479">Metal-binding</keyword>
<dbReference type="Gene3D" id="2.60.120.620">
    <property type="entry name" value="q2cbj1_9rhob like domain"/>
    <property type="match status" value="1"/>
</dbReference>
<evidence type="ECO:0000256" key="2">
    <source>
        <dbReference type="ARBA" id="ARBA00005830"/>
    </source>
</evidence>
<dbReference type="PANTHER" id="PTHR20883:SF15">
    <property type="entry name" value="PHYTANOYL-COA DIOXYGENASE DOMAIN-CONTAINING PROTEIN 1"/>
    <property type="match status" value="1"/>
</dbReference>
<protein>
    <submittedName>
        <fullName evidence="5">LAFE_0G06832g1_1</fullName>
    </submittedName>
</protein>
<dbReference type="Proteomes" id="UP000190831">
    <property type="component" value="Chromosome G"/>
</dbReference>
<dbReference type="SUPFAM" id="SSF51197">
    <property type="entry name" value="Clavaminate synthase-like"/>
    <property type="match status" value="1"/>
</dbReference>
<sequence length="297" mass="33805">MFTSEQAEQFEKQGYLLIPNFVSRDETKALLQRSQELLERFDVSTHPLTRFTTSDKAHVGDDYFLNSSDNISFFFEPDAFEDINGRQELVKPKEKAINKFGHGLHISDPLFHTITVENPRVKEVVSMLGFEQPKALQSMVICKQPEIGGAVPSHQDSVFLYTEPQTAVGFWIALEDATAENGCLSFASGSHRTHPITKRFVRKFDKETGEEIGGTDFIFFDNHEQLQNDLPKDEDLNWDTVECKPGDLVLIHGSVLHRSETNTSSKSRFAYAFHVIDGKADYDKLNWLQSENIPSLW</sequence>
<dbReference type="STRING" id="4955.A0A1G4MHN5"/>
<evidence type="ECO:0000256" key="4">
    <source>
        <dbReference type="ARBA" id="ARBA00023004"/>
    </source>
</evidence>
<evidence type="ECO:0000313" key="6">
    <source>
        <dbReference type="Proteomes" id="UP000190831"/>
    </source>
</evidence>
<proteinExistence type="inferred from homology"/>
<dbReference type="PANTHER" id="PTHR20883">
    <property type="entry name" value="PHYTANOYL-COA DIOXYGENASE DOMAIN CONTAINING 1"/>
    <property type="match status" value="1"/>
</dbReference>
<gene>
    <name evidence="5" type="ORF">LAFE_0G06832G</name>
</gene>
<dbReference type="OrthoDB" id="445007at2759"/>
<dbReference type="OMA" id="KYSEDNW"/>
<evidence type="ECO:0000256" key="1">
    <source>
        <dbReference type="ARBA" id="ARBA00001962"/>
    </source>
</evidence>
<comment type="similarity">
    <text evidence="2">Belongs to the PhyH family.</text>
</comment>
<name>A0A1G4MHN5_LACFM</name>